<organism evidence="6 7">
    <name type="scientific">Owenia fusiformis</name>
    <name type="common">Polychaete worm</name>
    <dbReference type="NCBI Taxonomy" id="6347"/>
    <lineage>
        <taxon>Eukaryota</taxon>
        <taxon>Metazoa</taxon>
        <taxon>Spiralia</taxon>
        <taxon>Lophotrochozoa</taxon>
        <taxon>Annelida</taxon>
        <taxon>Polychaeta</taxon>
        <taxon>Sedentaria</taxon>
        <taxon>Canalipalpata</taxon>
        <taxon>Sabellida</taxon>
        <taxon>Oweniida</taxon>
        <taxon>Oweniidae</taxon>
        <taxon>Owenia</taxon>
    </lineage>
</organism>
<feature type="compositionally biased region" description="Basic and acidic residues" evidence="5">
    <location>
        <begin position="398"/>
        <end position="428"/>
    </location>
</feature>
<feature type="compositionally biased region" description="Polar residues" evidence="5">
    <location>
        <begin position="366"/>
        <end position="381"/>
    </location>
</feature>
<gene>
    <name evidence="6" type="ORF">OFUS_LOCUS7060</name>
</gene>
<feature type="non-terminal residue" evidence="6">
    <location>
        <position position="1"/>
    </location>
</feature>
<name>A0A8J1UNE5_OWEFU</name>
<sequence>SCLRNAFGHCSCILQAAVHCKPFDMEKQPQEPLGRKRKRAGTLSARLHQHFIDYLTKNIIPSKEQILKAGFRFCNEATPNTAWVPKFRAWANNLAYDDAKQKLIFIKTGKEVIPREEFYNAVMTAHFERSGKHHNGLHKTDIKVQEKYTVGRRTFGMAKQFIREVVENCPDPYCQRKKLRMKRNGSDKVPVKQESQEDDSNDDVDDIIDHNEAENLETPSQIPSSPLPPVNYACKQEQQTEFSPVPNFPPEDKDEVLVQAGDQTLVMRTSATRESDGSKKKRKKRKRKHKDQQDVDHKKPRTTPVQMKSVKNVHTFGANRQHSQAPVMPQVPYMRLPDGSMMYNIDFKSATGTSIRSIKILPKPRLTNSGPGCSNRPSQQAKSKDKRLEFFKYFQLQPKDKEKLESGQHEQSDSDNDKNDACDDKVDDTNEYGEDYNPDENNNVIVETKEPVPPNGPDQKHPLLKLGTTDPNNPGKPAFIAIRGGHGAIILRPVGHLGPAASRRSSLPAEPASVAPDSPALGDRYEKIVTLIQDMKRDILPASVGNRGSTERLKRKITLAEDLIKNKLGEAGTDHHETSSNKNNSNDVQHNPAILDVNTNVVDEAHASGPPLFQSNDLQYENILTRCYDEADNTAIFPSNDVLSISKNESMGGLNEQACEVVEKNMTWSPNEEAIDLSIRTVRGLNARAHEAAINLSYIAEKGTNTKQDTCRSKAFVSSPHVYTKKLCTSTQNDEKEPNGGECDGEIIKAAQNELTDDSDIPTSFDEVSSSTGDTPLVNEARNANLISNAITCHNVFSDAMIQLDCQSQATAQDRYCICL</sequence>
<comment type="subcellular location">
    <subcellularLocation>
        <location evidence="1">Nucleus</location>
    </subcellularLocation>
</comment>
<keyword evidence="3" id="KW-0597">Phosphoprotein</keyword>
<dbReference type="EMBL" id="CAIIXF020000003">
    <property type="protein sequence ID" value="CAH1780360.1"/>
    <property type="molecule type" value="Genomic_DNA"/>
</dbReference>
<proteinExistence type="inferred from homology"/>
<feature type="compositionally biased region" description="Polar residues" evidence="5">
    <location>
        <begin position="580"/>
        <end position="589"/>
    </location>
</feature>
<dbReference type="OrthoDB" id="5955164at2759"/>
<feature type="region of interest" description="Disordered" evidence="5">
    <location>
        <begin position="361"/>
        <end position="441"/>
    </location>
</feature>
<evidence type="ECO:0000313" key="6">
    <source>
        <dbReference type="EMBL" id="CAH1780360.1"/>
    </source>
</evidence>
<dbReference type="GO" id="GO:0005634">
    <property type="term" value="C:nucleus"/>
    <property type="evidence" value="ECO:0007669"/>
    <property type="project" value="UniProtKB-SubCell"/>
</dbReference>
<feature type="compositionally biased region" description="Acidic residues" evidence="5">
    <location>
        <begin position="196"/>
        <end position="206"/>
    </location>
</feature>
<feature type="compositionally biased region" description="Basic residues" evidence="5">
    <location>
        <begin position="279"/>
        <end position="290"/>
    </location>
</feature>
<dbReference type="Pfam" id="PF09806">
    <property type="entry name" value="CDK2AP"/>
    <property type="match status" value="1"/>
</dbReference>
<keyword evidence="7" id="KW-1185">Reference proteome</keyword>
<reference evidence="6" key="1">
    <citation type="submission" date="2022-03" db="EMBL/GenBank/DDBJ databases">
        <authorList>
            <person name="Martin C."/>
        </authorList>
    </citation>
    <scope>NUCLEOTIDE SEQUENCE</scope>
</reference>
<feature type="region of interest" description="Disordered" evidence="5">
    <location>
        <begin position="180"/>
        <end position="304"/>
    </location>
</feature>
<comment type="similarity">
    <text evidence="2">Belongs to the CDK2AP family.</text>
</comment>
<keyword evidence="4" id="KW-0539">Nucleus</keyword>
<evidence type="ECO:0000256" key="2">
    <source>
        <dbReference type="ARBA" id="ARBA00008485"/>
    </source>
</evidence>
<dbReference type="Gene3D" id="6.10.140.1300">
    <property type="match status" value="1"/>
</dbReference>
<feature type="compositionally biased region" description="Basic and acidic residues" evidence="5">
    <location>
        <begin position="569"/>
        <end position="579"/>
    </location>
</feature>
<dbReference type="Proteomes" id="UP000749559">
    <property type="component" value="Unassembled WGS sequence"/>
</dbReference>
<protein>
    <submittedName>
        <fullName evidence="6">Uncharacterized protein</fullName>
    </submittedName>
</protein>
<feature type="compositionally biased region" description="Basic and acidic residues" evidence="5">
    <location>
        <begin position="184"/>
        <end position="195"/>
    </location>
</feature>
<evidence type="ECO:0000256" key="1">
    <source>
        <dbReference type="ARBA" id="ARBA00004123"/>
    </source>
</evidence>
<feature type="compositionally biased region" description="Acidic residues" evidence="5">
    <location>
        <begin position="429"/>
        <end position="438"/>
    </location>
</feature>
<evidence type="ECO:0000256" key="5">
    <source>
        <dbReference type="SAM" id="MobiDB-lite"/>
    </source>
</evidence>
<evidence type="ECO:0000256" key="4">
    <source>
        <dbReference type="ARBA" id="ARBA00023242"/>
    </source>
</evidence>
<comment type="caution">
    <text evidence="6">The sequence shown here is derived from an EMBL/GenBank/DDBJ whole genome shotgun (WGS) entry which is preliminary data.</text>
</comment>
<dbReference type="AlphaFoldDB" id="A0A8J1UNE5"/>
<accession>A0A8J1UNE5</accession>
<evidence type="ECO:0000313" key="7">
    <source>
        <dbReference type="Proteomes" id="UP000749559"/>
    </source>
</evidence>
<evidence type="ECO:0000256" key="3">
    <source>
        <dbReference type="ARBA" id="ARBA00022553"/>
    </source>
</evidence>
<dbReference type="InterPro" id="IPR017266">
    <property type="entry name" value="DOC_1/2"/>
</dbReference>
<feature type="region of interest" description="Disordered" evidence="5">
    <location>
        <begin position="569"/>
        <end position="590"/>
    </location>
</feature>